<organism evidence="1 2">
    <name type="scientific">Pseudomonas syringae pv. primulae</name>
    <dbReference type="NCBI Taxonomy" id="251707"/>
    <lineage>
        <taxon>Bacteria</taxon>
        <taxon>Pseudomonadati</taxon>
        <taxon>Pseudomonadota</taxon>
        <taxon>Gammaproteobacteria</taxon>
        <taxon>Pseudomonadales</taxon>
        <taxon>Pseudomonadaceae</taxon>
        <taxon>Pseudomonas</taxon>
    </lineage>
</organism>
<proteinExistence type="predicted"/>
<accession>A0A0Q0DEU6</accession>
<gene>
    <name evidence="1" type="ORF">ALO52_00272</name>
</gene>
<name>A0A0Q0DEU6_9PSED</name>
<dbReference type="PATRIC" id="fig|251707.3.peg.365"/>
<comment type="caution">
    <text evidence="1">The sequence shown here is derived from an EMBL/GenBank/DDBJ whole genome shotgun (WGS) entry which is preliminary data.</text>
</comment>
<dbReference type="Proteomes" id="UP000050562">
    <property type="component" value="Unassembled WGS sequence"/>
</dbReference>
<protein>
    <submittedName>
        <fullName evidence="1">Uncharacterized protein</fullName>
    </submittedName>
</protein>
<dbReference type="EMBL" id="LJRC01000125">
    <property type="protein sequence ID" value="KPY37149.1"/>
    <property type="molecule type" value="Genomic_DNA"/>
</dbReference>
<dbReference type="RefSeq" id="WP_057409223.1">
    <property type="nucleotide sequence ID" value="NZ_LJRC01000125.1"/>
</dbReference>
<evidence type="ECO:0000313" key="2">
    <source>
        <dbReference type="Proteomes" id="UP000050562"/>
    </source>
</evidence>
<dbReference type="AlphaFoldDB" id="A0A0Q0DEU6"/>
<evidence type="ECO:0000313" key="1">
    <source>
        <dbReference type="EMBL" id="KPY37149.1"/>
    </source>
</evidence>
<reference evidence="1 2" key="1">
    <citation type="submission" date="2015-09" db="EMBL/GenBank/DDBJ databases">
        <title>Genome announcement of multiple Pseudomonas syringae strains.</title>
        <authorList>
            <person name="Thakur S."/>
            <person name="Wang P.W."/>
            <person name="Gong Y."/>
            <person name="Weir B.S."/>
            <person name="Guttman D.S."/>
        </authorList>
    </citation>
    <scope>NUCLEOTIDE SEQUENCE [LARGE SCALE GENOMIC DNA]</scope>
    <source>
        <strain evidence="1 2">ICMP3956</strain>
    </source>
</reference>
<sequence length="105" mass="12021">MNMNNQPNIDELARLFAARKDTLDNHIAWISNSGEVHVDPMTPHTQEDEFRDAHPELRAALGMFRRGMGYVGKKAAADRSYMESTLQALKNEWQNSRRQAHSRVA</sequence>